<proteinExistence type="predicted"/>
<dbReference type="EMBL" id="CM042048">
    <property type="protein sequence ID" value="KAI3758051.1"/>
    <property type="molecule type" value="Genomic_DNA"/>
</dbReference>
<organism evidence="1 2">
    <name type="scientific">Arctium lappa</name>
    <name type="common">Greater burdock</name>
    <name type="synonym">Lappa major</name>
    <dbReference type="NCBI Taxonomy" id="4217"/>
    <lineage>
        <taxon>Eukaryota</taxon>
        <taxon>Viridiplantae</taxon>
        <taxon>Streptophyta</taxon>
        <taxon>Embryophyta</taxon>
        <taxon>Tracheophyta</taxon>
        <taxon>Spermatophyta</taxon>
        <taxon>Magnoliopsida</taxon>
        <taxon>eudicotyledons</taxon>
        <taxon>Gunneridae</taxon>
        <taxon>Pentapetalae</taxon>
        <taxon>asterids</taxon>
        <taxon>campanulids</taxon>
        <taxon>Asterales</taxon>
        <taxon>Asteraceae</taxon>
        <taxon>Carduoideae</taxon>
        <taxon>Cardueae</taxon>
        <taxon>Arctiinae</taxon>
        <taxon>Arctium</taxon>
    </lineage>
</organism>
<dbReference type="Proteomes" id="UP001055879">
    <property type="component" value="Linkage Group LG02"/>
</dbReference>
<reference evidence="2" key="1">
    <citation type="journal article" date="2022" name="Mol. Ecol. Resour.">
        <title>The genomes of chicory, endive, great burdock and yacon provide insights into Asteraceae palaeo-polyploidization history and plant inulin production.</title>
        <authorList>
            <person name="Fan W."/>
            <person name="Wang S."/>
            <person name="Wang H."/>
            <person name="Wang A."/>
            <person name="Jiang F."/>
            <person name="Liu H."/>
            <person name="Zhao H."/>
            <person name="Xu D."/>
            <person name="Zhang Y."/>
        </authorList>
    </citation>
    <scope>NUCLEOTIDE SEQUENCE [LARGE SCALE GENOMIC DNA]</scope>
    <source>
        <strain evidence="2">cv. Niubang</strain>
    </source>
</reference>
<comment type="caution">
    <text evidence="1">The sequence shown here is derived from an EMBL/GenBank/DDBJ whole genome shotgun (WGS) entry which is preliminary data.</text>
</comment>
<sequence length="489" mass="54435">MGKKGWLSAVKRAMILSYSKDKKGKRSHRSNSRKSRHGNQMMSFDTYLAQTEAALANPPMAMELDADLNQPESRQPDSMAYATAMAEESADLKQPDDEQIMQHDSIAHETAMVEEPADLKQPDNEQIMQHDSIAHDATAMEEEPADLKQPDDEQIMQPDSIAHDATVMEEEPSVPSAADDDDDEVISVTSTTQFLGKSIEEIAAIKIQTAYRGYMARKDWRVLRARRRLRVMIKGQAVKRQTASALMCMQTIARVQSQVRSRTIRMAEVNKDLQRQLLQKTKKDLDRVKSSEKAAWDLSPKSKEQVEASLRKKRETVERRERALAYIHTHQQIWRNSLRSANPTSTEPWGWSWLDRWNAVRPWEPVTTNTESVGEMAKSASSSRSPSKPTLRSASSKGSLYSMQSIRGSPNESLRSSPVTIGSKGSTKSTKVGSKVSTHVPGRLVPGMKGGSSSRLGVGSTKKQISSSSSSSGSRRSLGPHRTTSKTIR</sequence>
<keyword evidence="2" id="KW-1185">Reference proteome</keyword>
<evidence type="ECO:0000313" key="2">
    <source>
        <dbReference type="Proteomes" id="UP001055879"/>
    </source>
</evidence>
<protein>
    <submittedName>
        <fullName evidence="1">Uncharacterized protein</fullName>
    </submittedName>
</protein>
<name>A0ACB9EHX2_ARCLA</name>
<evidence type="ECO:0000313" key="1">
    <source>
        <dbReference type="EMBL" id="KAI3758051.1"/>
    </source>
</evidence>
<gene>
    <name evidence="1" type="ORF">L6452_05598</name>
</gene>
<accession>A0ACB9EHX2</accession>
<reference evidence="1 2" key="2">
    <citation type="journal article" date="2022" name="Mol. Ecol. Resour.">
        <title>The genomes of chicory, endive, great burdock and yacon provide insights into Asteraceae paleo-polyploidization history and plant inulin production.</title>
        <authorList>
            <person name="Fan W."/>
            <person name="Wang S."/>
            <person name="Wang H."/>
            <person name="Wang A."/>
            <person name="Jiang F."/>
            <person name="Liu H."/>
            <person name="Zhao H."/>
            <person name="Xu D."/>
            <person name="Zhang Y."/>
        </authorList>
    </citation>
    <scope>NUCLEOTIDE SEQUENCE [LARGE SCALE GENOMIC DNA]</scope>
    <source>
        <strain evidence="2">cv. Niubang</strain>
    </source>
</reference>